<dbReference type="PANTHER" id="PTHR30146">
    <property type="entry name" value="LACI-RELATED TRANSCRIPTIONAL REPRESSOR"/>
    <property type="match status" value="1"/>
</dbReference>
<dbReference type="Pfam" id="PF00532">
    <property type="entry name" value="Peripla_BP_1"/>
    <property type="match status" value="1"/>
</dbReference>
<evidence type="ECO:0000313" key="6">
    <source>
        <dbReference type="EMBL" id="EBO8105951.1"/>
    </source>
</evidence>
<dbReference type="InterPro" id="IPR001761">
    <property type="entry name" value="Peripla_BP/Lac1_sug-bd_dom"/>
</dbReference>
<keyword evidence="3 6" id="KW-0238">DNA-binding</keyword>
<evidence type="ECO:0000256" key="4">
    <source>
        <dbReference type="ARBA" id="ARBA00023163"/>
    </source>
</evidence>
<protein>
    <submittedName>
        <fullName evidence="6">LacI family DNA-binding transcriptional regulator</fullName>
    </submittedName>
</protein>
<dbReference type="CDD" id="cd01392">
    <property type="entry name" value="HTH_LacI"/>
    <property type="match status" value="1"/>
</dbReference>
<gene>
    <name evidence="6" type="ORF">D3S21_24545</name>
</gene>
<dbReference type="EMBL" id="AAGJRW010000036">
    <property type="protein sequence ID" value="EBO8105951.1"/>
    <property type="molecule type" value="Genomic_DNA"/>
</dbReference>
<dbReference type="Pfam" id="PF00356">
    <property type="entry name" value="LacI"/>
    <property type="match status" value="1"/>
</dbReference>
<name>A0A5U1RFU5_SALER</name>
<sequence>MKKVSITDVARHAGVSVSTVSLVLRRKGNISESTTRKVHTSIGELGYIHNVAAANLRASTSNLIGLILPNFNDSFSVQVMSSIVRELETQGFMVFLAHPLNEYEHLEHCLLSFKQQRVAGIIYLASDTCSDTLPVQIRQCSLPLVVISQSPIRDNCNRVIRDNQQAAYLATHYLLGRGHRYIAYIGGQEHDLVRQQRLAGFHNAMAHSGILYRDNFSPVCDDNTLAACQASRLLLENKNTITALLCHSLDVMIGCLNGIRQVGRTVGKDIFLTRQVALIGFEDTLYVNLSSPAFTYISSASEETGRQAANLLIRKIREPTQQTQYVTISGQLILRETA</sequence>
<accession>A0A5U1RFU5</accession>
<comment type="caution">
    <text evidence="6">The sequence shown here is derived from an EMBL/GenBank/DDBJ whole genome shotgun (WGS) entry which is preliminary data.</text>
</comment>
<keyword evidence="4" id="KW-0804">Transcription</keyword>
<evidence type="ECO:0000256" key="1">
    <source>
        <dbReference type="ARBA" id="ARBA00022491"/>
    </source>
</evidence>
<dbReference type="InterPro" id="IPR000843">
    <property type="entry name" value="HTH_LacI"/>
</dbReference>
<dbReference type="PANTHER" id="PTHR30146:SF148">
    <property type="entry name" value="HTH-TYPE TRANSCRIPTIONAL REPRESSOR PURR-RELATED"/>
    <property type="match status" value="1"/>
</dbReference>
<dbReference type="Gene3D" id="1.10.260.40">
    <property type="entry name" value="lambda repressor-like DNA-binding domains"/>
    <property type="match status" value="1"/>
</dbReference>
<proteinExistence type="predicted"/>
<dbReference type="GO" id="GO:0003700">
    <property type="term" value="F:DNA-binding transcription factor activity"/>
    <property type="evidence" value="ECO:0007669"/>
    <property type="project" value="TreeGrafter"/>
</dbReference>
<evidence type="ECO:0000256" key="3">
    <source>
        <dbReference type="ARBA" id="ARBA00023125"/>
    </source>
</evidence>
<dbReference type="PROSITE" id="PS50932">
    <property type="entry name" value="HTH_LACI_2"/>
    <property type="match status" value="1"/>
</dbReference>
<dbReference type="Gene3D" id="3.40.50.2300">
    <property type="match status" value="2"/>
</dbReference>
<dbReference type="SUPFAM" id="SSF47413">
    <property type="entry name" value="lambda repressor-like DNA-binding domains"/>
    <property type="match status" value="1"/>
</dbReference>
<dbReference type="InterPro" id="IPR028082">
    <property type="entry name" value="Peripla_BP_I"/>
</dbReference>
<dbReference type="InterPro" id="IPR010982">
    <property type="entry name" value="Lambda_DNA-bd_dom_sf"/>
</dbReference>
<dbReference type="GO" id="GO:0000976">
    <property type="term" value="F:transcription cis-regulatory region binding"/>
    <property type="evidence" value="ECO:0007669"/>
    <property type="project" value="TreeGrafter"/>
</dbReference>
<dbReference type="CDD" id="cd06267">
    <property type="entry name" value="PBP1_LacI_sugar_binding-like"/>
    <property type="match status" value="1"/>
</dbReference>
<evidence type="ECO:0000259" key="5">
    <source>
        <dbReference type="PROSITE" id="PS50932"/>
    </source>
</evidence>
<reference evidence="6" key="1">
    <citation type="submission" date="2018-09" db="EMBL/GenBank/DDBJ databases">
        <authorList>
            <consortium name="PulseNet: The National Subtyping Network for Foodborne Disease Surveillance"/>
            <person name="Tarr C.L."/>
            <person name="Trees E."/>
            <person name="Katz L.S."/>
            <person name="Carleton-Romer H.A."/>
            <person name="Stroika S."/>
            <person name="Kucerova Z."/>
            <person name="Roache K.F."/>
            <person name="Sabol A.L."/>
            <person name="Besser J."/>
            <person name="Gerner-Smidt P."/>
        </authorList>
    </citation>
    <scope>NUCLEOTIDE SEQUENCE</scope>
    <source>
        <strain evidence="6">PNUSAS051318</strain>
    </source>
</reference>
<dbReference type="SUPFAM" id="SSF53822">
    <property type="entry name" value="Periplasmic binding protein-like I"/>
    <property type="match status" value="1"/>
</dbReference>
<feature type="domain" description="HTH lacI-type" evidence="5">
    <location>
        <begin position="4"/>
        <end position="58"/>
    </location>
</feature>
<dbReference type="SMART" id="SM00354">
    <property type="entry name" value="HTH_LACI"/>
    <property type="match status" value="1"/>
</dbReference>
<evidence type="ECO:0000256" key="2">
    <source>
        <dbReference type="ARBA" id="ARBA00023015"/>
    </source>
</evidence>
<keyword evidence="2" id="KW-0805">Transcription regulation</keyword>
<dbReference type="AlphaFoldDB" id="A0A5U1RFU5"/>
<organism evidence="6">
    <name type="scientific">Salmonella enterica</name>
    <name type="common">Salmonella choleraesuis</name>
    <dbReference type="NCBI Taxonomy" id="28901"/>
    <lineage>
        <taxon>Bacteria</taxon>
        <taxon>Pseudomonadati</taxon>
        <taxon>Pseudomonadota</taxon>
        <taxon>Gammaproteobacteria</taxon>
        <taxon>Enterobacterales</taxon>
        <taxon>Enterobacteriaceae</taxon>
        <taxon>Salmonella</taxon>
    </lineage>
</organism>
<keyword evidence="1" id="KW-0678">Repressor</keyword>
<dbReference type="PROSITE" id="PS00356">
    <property type="entry name" value="HTH_LACI_1"/>
    <property type="match status" value="1"/>
</dbReference>